<dbReference type="Proteomes" id="UP000284531">
    <property type="component" value="Unassembled WGS sequence"/>
</dbReference>
<name>A0A419XA73_9BACT</name>
<accession>A0A419XA73</accession>
<gene>
    <name evidence="1" type="ORF">BXY64_1642</name>
</gene>
<dbReference type="AlphaFoldDB" id="A0A419XA73"/>
<organism evidence="1 2">
    <name type="scientific">Marinifilum flexuosum</name>
    <dbReference type="NCBI Taxonomy" id="1117708"/>
    <lineage>
        <taxon>Bacteria</taxon>
        <taxon>Pseudomonadati</taxon>
        <taxon>Bacteroidota</taxon>
        <taxon>Bacteroidia</taxon>
        <taxon>Marinilabiliales</taxon>
        <taxon>Marinifilaceae</taxon>
    </lineage>
</organism>
<comment type="caution">
    <text evidence="1">The sequence shown here is derived from an EMBL/GenBank/DDBJ whole genome shotgun (WGS) entry which is preliminary data.</text>
</comment>
<dbReference type="RefSeq" id="WP_170150610.1">
    <property type="nucleotide sequence ID" value="NZ_RAPQ01000008.1"/>
</dbReference>
<keyword evidence="2" id="KW-1185">Reference proteome</keyword>
<evidence type="ECO:0000313" key="1">
    <source>
        <dbReference type="EMBL" id="RKE04615.1"/>
    </source>
</evidence>
<evidence type="ECO:0000313" key="2">
    <source>
        <dbReference type="Proteomes" id="UP000284531"/>
    </source>
</evidence>
<protein>
    <submittedName>
        <fullName evidence="1">Uncharacterized protein</fullName>
    </submittedName>
</protein>
<reference evidence="1 2" key="1">
    <citation type="submission" date="2018-09" db="EMBL/GenBank/DDBJ databases">
        <title>Genomic Encyclopedia of Archaeal and Bacterial Type Strains, Phase II (KMG-II): from individual species to whole genera.</title>
        <authorList>
            <person name="Goeker M."/>
        </authorList>
    </citation>
    <scope>NUCLEOTIDE SEQUENCE [LARGE SCALE GENOMIC DNA]</scope>
    <source>
        <strain evidence="1 2">DSM 21950</strain>
    </source>
</reference>
<dbReference type="EMBL" id="RAPQ01000008">
    <property type="protein sequence ID" value="RKE04615.1"/>
    <property type="molecule type" value="Genomic_DNA"/>
</dbReference>
<proteinExistence type="predicted"/>
<sequence length="55" mass="6357">MSENQKEKGESLKDEAKIGMHDFVGQLDWYDYVNQKKCTQLTAGSSNLRLAINHW</sequence>